<accession>A0A6N3CKP1</accession>
<reference evidence="1" key="1">
    <citation type="submission" date="2019-11" db="EMBL/GenBank/DDBJ databases">
        <authorList>
            <person name="Feng L."/>
        </authorList>
    </citation>
    <scope>NUCLEOTIDE SEQUENCE</scope>
    <source>
        <strain evidence="1">VatypicaLFYP47</strain>
    </source>
</reference>
<dbReference type="RefSeq" id="WP_156718544.1">
    <property type="nucleotide sequence ID" value="NZ_CACRUN010000015.1"/>
</dbReference>
<dbReference type="AlphaFoldDB" id="A0A6N3CKP1"/>
<dbReference type="EMBL" id="CACRUN010000015">
    <property type="protein sequence ID" value="VYU16044.1"/>
    <property type="molecule type" value="Genomic_DNA"/>
</dbReference>
<evidence type="ECO:0000313" key="1">
    <source>
        <dbReference type="EMBL" id="VYU16044.1"/>
    </source>
</evidence>
<gene>
    <name evidence="1" type="ORF">VALFYP47_01526</name>
</gene>
<sequence>MNTNVVDVIKSLENIISLNSASDTDIVRAELELRVSFAEDYKSYLTAFGAVIGDGFELTGITKAAHRNVVEVTKQEWQLNLKVPHSMYVIENTHIDSIIIWQDKSGKVYKTIAGEEPKYLVSSLVDYINLVSNK</sequence>
<organism evidence="1">
    <name type="scientific">Veillonella atypica</name>
    <dbReference type="NCBI Taxonomy" id="39777"/>
    <lineage>
        <taxon>Bacteria</taxon>
        <taxon>Bacillati</taxon>
        <taxon>Bacillota</taxon>
        <taxon>Negativicutes</taxon>
        <taxon>Veillonellales</taxon>
        <taxon>Veillonellaceae</taxon>
        <taxon>Veillonella</taxon>
    </lineage>
</organism>
<proteinExistence type="predicted"/>
<dbReference type="Gene3D" id="3.40.1580.10">
    <property type="entry name" value="SMI1/KNR4-like"/>
    <property type="match status" value="1"/>
</dbReference>
<name>A0A6N3CKP1_9FIRM</name>
<dbReference type="InterPro" id="IPR037883">
    <property type="entry name" value="Knr4/Smi1-like_sf"/>
</dbReference>
<evidence type="ECO:0008006" key="2">
    <source>
        <dbReference type="Google" id="ProtNLM"/>
    </source>
</evidence>
<protein>
    <recommendedName>
        <fullName evidence="2">SMI1/KNR4 family protein</fullName>
    </recommendedName>
</protein>
<dbReference type="SUPFAM" id="SSF160631">
    <property type="entry name" value="SMI1/KNR4-like"/>
    <property type="match status" value="1"/>
</dbReference>
<dbReference type="Pfam" id="PF14567">
    <property type="entry name" value="SUKH_5"/>
    <property type="match status" value="1"/>
</dbReference>